<dbReference type="PROSITE" id="PS50089">
    <property type="entry name" value="ZF_RING_2"/>
    <property type="match status" value="1"/>
</dbReference>
<name>J0CWR5_AURST</name>
<dbReference type="SMART" id="SM00184">
    <property type="entry name" value="RING"/>
    <property type="match status" value="1"/>
</dbReference>
<keyword evidence="3" id="KW-0862">Zinc</keyword>
<feature type="compositionally biased region" description="Basic residues" evidence="5">
    <location>
        <begin position="235"/>
        <end position="244"/>
    </location>
</feature>
<dbReference type="GO" id="GO:0016567">
    <property type="term" value="P:protein ubiquitination"/>
    <property type="evidence" value="ECO:0007669"/>
    <property type="project" value="TreeGrafter"/>
</dbReference>
<dbReference type="InterPro" id="IPR018957">
    <property type="entry name" value="Znf_C3HC4_RING-type"/>
</dbReference>
<evidence type="ECO:0000256" key="2">
    <source>
        <dbReference type="ARBA" id="ARBA00022771"/>
    </source>
</evidence>
<feature type="region of interest" description="Disordered" evidence="5">
    <location>
        <begin position="212"/>
        <end position="244"/>
    </location>
</feature>
<accession>J0CWR5</accession>
<dbReference type="InterPro" id="IPR001841">
    <property type="entry name" value="Znf_RING"/>
</dbReference>
<evidence type="ECO:0000256" key="5">
    <source>
        <dbReference type="SAM" id="MobiDB-lite"/>
    </source>
</evidence>
<evidence type="ECO:0000256" key="4">
    <source>
        <dbReference type="PROSITE-ProRule" id="PRU00175"/>
    </source>
</evidence>
<sequence length="244" mass="26463">MLVLSTESCCDVCAESYAADSLPHSIPCGHTFCAPCLTEIAKRHRGAGAGCPLCREPFAAADIRRIRTDQGVSSSPPYPQIQPYPNYYPAPQAQPAPAPARGFGAAPLDEDALDDGDSDDDAARRLEMRVLDATRKGNSFEELSRLKREIDQWLARRPDREHMALKISAALLAAILVNGFQHNEAKKSAKLAEDAKRKLEGEVYRLKLDISKLTGAPPPPPPPVLAAPVPPGVGARKRRKGRPM</sequence>
<evidence type="ECO:0000259" key="6">
    <source>
        <dbReference type="PROSITE" id="PS50089"/>
    </source>
</evidence>
<reference evidence="8" key="1">
    <citation type="journal article" date="2012" name="Science">
        <title>The Paleozoic origin of enzymatic lignin decomposition reconstructed from 31 fungal genomes.</title>
        <authorList>
            <person name="Floudas D."/>
            <person name="Binder M."/>
            <person name="Riley R."/>
            <person name="Barry K."/>
            <person name="Blanchette R.A."/>
            <person name="Henrissat B."/>
            <person name="Martinez A.T."/>
            <person name="Otillar R."/>
            <person name="Spatafora J.W."/>
            <person name="Yadav J.S."/>
            <person name="Aerts A."/>
            <person name="Benoit I."/>
            <person name="Boyd A."/>
            <person name="Carlson A."/>
            <person name="Copeland A."/>
            <person name="Coutinho P.M."/>
            <person name="de Vries R.P."/>
            <person name="Ferreira P."/>
            <person name="Findley K."/>
            <person name="Foster B."/>
            <person name="Gaskell J."/>
            <person name="Glotzer D."/>
            <person name="Gorecki P."/>
            <person name="Heitman J."/>
            <person name="Hesse C."/>
            <person name="Hori C."/>
            <person name="Igarashi K."/>
            <person name="Jurgens J.A."/>
            <person name="Kallen N."/>
            <person name="Kersten P."/>
            <person name="Kohler A."/>
            <person name="Kuees U."/>
            <person name="Kumar T.K.A."/>
            <person name="Kuo A."/>
            <person name="LaButti K."/>
            <person name="Larrondo L.F."/>
            <person name="Lindquist E."/>
            <person name="Ling A."/>
            <person name="Lombard V."/>
            <person name="Lucas S."/>
            <person name="Lundell T."/>
            <person name="Martin R."/>
            <person name="McLaughlin D.J."/>
            <person name="Morgenstern I."/>
            <person name="Morin E."/>
            <person name="Murat C."/>
            <person name="Nagy L.G."/>
            <person name="Nolan M."/>
            <person name="Ohm R.A."/>
            <person name="Patyshakuliyeva A."/>
            <person name="Rokas A."/>
            <person name="Ruiz-Duenas F.J."/>
            <person name="Sabat G."/>
            <person name="Salamov A."/>
            <person name="Samejima M."/>
            <person name="Schmutz J."/>
            <person name="Slot J.C."/>
            <person name="St John F."/>
            <person name="Stenlid J."/>
            <person name="Sun H."/>
            <person name="Sun S."/>
            <person name="Syed K."/>
            <person name="Tsang A."/>
            <person name="Wiebenga A."/>
            <person name="Young D."/>
            <person name="Pisabarro A."/>
            <person name="Eastwood D.C."/>
            <person name="Martin F."/>
            <person name="Cullen D."/>
            <person name="Grigoriev I.V."/>
            <person name="Hibbett D.S."/>
        </authorList>
    </citation>
    <scope>NUCLEOTIDE SEQUENCE [LARGE SCALE GENOMIC DNA]</scope>
    <source>
        <strain evidence="8">TFB10046</strain>
    </source>
</reference>
<feature type="domain" description="RING-type" evidence="6">
    <location>
        <begin position="10"/>
        <end position="55"/>
    </location>
</feature>
<dbReference type="OMA" id="EQFTRND"/>
<dbReference type="InParanoid" id="J0CWR5"/>
<feature type="compositionally biased region" description="Pro residues" evidence="5">
    <location>
        <begin position="89"/>
        <end position="98"/>
    </location>
</feature>
<dbReference type="SUPFAM" id="SSF57850">
    <property type="entry name" value="RING/U-box"/>
    <property type="match status" value="1"/>
</dbReference>
<dbReference type="PROSITE" id="PS00518">
    <property type="entry name" value="ZF_RING_1"/>
    <property type="match status" value="1"/>
</dbReference>
<dbReference type="InterPro" id="IPR051435">
    <property type="entry name" value="RING_finger_E3_ubiq-ligases"/>
</dbReference>
<evidence type="ECO:0000313" key="8">
    <source>
        <dbReference type="Proteomes" id="UP000006514"/>
    </source>
</evidence>
<feature type="region of interest" description="Disordered" evidence="5">
    <location>
        <begin position="89"/>
        <end position="111"/>
    </location>
</feature>
<dbReference type="InterPro" id="IPR017907">
    <property type="entry name" value="Znf_RING_CS"/>
</dbReference>
<dbReference type="Proteomes" id="UP000006514">
    <property type="component" value="Unassembled WGS sequence"/>
</dbReference>
<dbReference type="eggNOG" id="ENOG502SHEW">
    <property type="taxonomic scope" value="Eukaryota"/>
</dbReference>
<keyword evidence="1" id="KW-0479">Metal-binding</keyword>
<keyword evidence="8" id="KW-1185">Reference proteome</keyword>
<feature type="compositionally biased region" description="Pro residues" evidence="5">
    <location>
        <begin position="216"/>
        <end position="231"/>
    </location>
</feature>
<dbReference type="GO" id="GO:0008270">
    <property type="term" value="F:zinc ion binding"/>
    <property type="evidence" value="ECO:0007669"/>
    <property type="project" value="UniProtKB-KW"/>
</dbReference>
<protein>
    <recommendedName>
        <fullName evidence="6">RING-type domain-containing protein</fullName>
    </recommendedName>
</protein>
<organism evidence="7 8">
    <name type="scientific">Auricularia subglabra (strain TFB-10046 / SS5)</name>
    <name type="common">White-rot fungus</name>
    <name type="synonym">Auricularia delicata (strain TFB10046)</name>
    <dbReference type="NCBI Taxonomy" id="717982"/>
    <lineage>
        <taxon>Eukaryota</taxon>
        <taxon>Fungi</taxon>
        <taxon>Dikarya</taxon>
        <taxon>Basidiomycota</taxon>
        <taxon>Agaricomycotina</taxon>
        <taxon>Agaricomycetes</taxon>
        <taxon>Auriculariales</taxon>
        <taxon>Auriculariaceae</taxon>
        <taxon>Auricularia</taxon>
    </lineage>
</organism>
<dbReference type="GO" id="GO:0061630">
    <property type="term" value="F:ubiquitin protein ligase activity"/>
    <property type="evidence" value="ECO:0007669"/>
    <property type="project" value="TreeGrafter"/>
</dbReference>
<evidence type="ECO:0000256" key="3">
    <source>
        <dbReference type="ARBA" id="ARBA00022833"/>
    </source>
</evidence>
<dbReference type="AlphaFoldDB" id="J0CWR5"/>
<dbReference type="KEGG" id="adl:AURDEDRAFT_130803"/>
<dbReference type="EMBL" id="JH687903">
    <property type="protein sequence ID" value="EJD35129.1"/>
    <property type="molecule type" value="Genomic_DNA"/>
</dbReference>
<evidence type="ECO:0000313" key="7">
    <source>
        <dbReference type="EMBL" id="EJD35129.1"/>
    </source>
</evidence>
<evidence type="ECO:0000256" key="1">
    <source>
        <dbReference type="ARBA" id="ARBA00022723"/>
    </source>
</evidence>
<keyword evidence="2 4" id="KW-0863">Zinc-finger</keyword>
<gene>
    <name evidence="7" type="ORF">AURDEDRAFT_130803</name>
</gene>
<dbReference type="OrthoDB" id="6105938at2759"/>
<proteinExistence type="predicted"/>
<dbReference type="Gene3D" id="3.30.40.10">
    <property type="entry name" value="Zinc/RING finger domain, C3HC4 (zinc finger)"/>
    <property type="match status" value="1"/>
</dbReference>
<dbReference type="Pfam" id="PF00097">
    <property type="entry name" value="zf-C3HC4"/>
    <property type="match status" value="1"/>
</dbReference>
<dbReference type="InterPro" id="IPR013083">
    <property type="entry name" value="Znf_RING/FYVE/PHD"/>
</dbReference>
<dbReference type="PANTHER" id="PTHR22791:SF6">
    <property type="entry name" value="RING-TYPE DOMAIN-CONTAINING PROTEIN"/>
    <property type="match status" value="1"/>
</dbReference>
<dbReference type="PANTHER" id="PTHR22791">
    <property type="entry name" value="RING-TYPE DOMAIN-CONTAINING PROTEIN"/>
    <property type="match status" value="1"/>
</dbReference>